<dbReference type="CDD" id="cd08195">
    <property type="entry name" value="DHQS"/>
    <property type="match status" value="1"/>
</dbReference>
<comment type="cofactor">
    <cofactor evidence="18">
        <name>Co(2+)</name>
        <dbReference type="ChEBI" id="CHEBI:48828"/>
    </cofactor>
    <cofactor evidence="18">
        <name>Zn(2+)</name>
        <dbReference type="ChEBI" id="CHEBI:29105"/>
    </cofactor>
    <text evidence="18">Binds 1 divalent metal cation per subunit. Can use either Co(2+) or Zn(2+).</text>
</comment>
<gene>
    <name evidence="18 21" type="primary">aroB</name>
    <name evidence="21" type="ORF">WAT24_04870</name>
</gene>
<feature type="domain" description="3-dehydroquinate synthase C-terminal" evidence="20">
    <location>
        <begin position="184"/>
        <end position="328"/>
    </location>
</feature>
<proteinExistence type="inferred from homology"/>
<dbReference type="InterPro" id="IPR056179">
    <property type="entry name" value="DHQS_C"/>
</dbReference>
<evidence type="ECO:0000259" key="19">
    <source>
        <dbReference type="Pfam" id="PF01761"/>
    </source>
</evidence>
<keyword evidence="12 18" id="KW-0547">Nucleotide-binding</keyword>
<evidence type="ECO:0000256" key="16">
    <source>
        <dbReference type="ARBA" id="ARBA00023239"/>
    </source>
</evidence>
<keyword evidence="10 18" id="KW-0028">Amino-acid biosynthesis</keyword>
<sequence length="370" mass="39075">MSTDGIRTVEVALGARRYPVWIGRGLLGDAARWRARLRGRHALVVSNTTVAPLYLERVAQGLEGLHWSSFLLEDGEAHKSFANVGRVLEALAALGATRDACVIALGGGVVGDLAGFAAACWMRGVDFVQMPTTLLAMVDSSVGGKTGVNLPAGKNLAGAFHQPRAVVADIDTLATLPDREYRAGLAEVIKGAAIGDEDFFAWLEANADALAARADAPLAEAIARKVRYKAGVVARDETEQGERALLNLGHTFGHALETAGRYTTLLHGEAVAIGMLLAARLSERLGMGPAADTARLRRLLVRLGLPTGVPAGSDPQHLLDRMRLDKKNTAGALRLILWRGIGRAEIVAGVPEPAVLATLEEACRAGQRSA</sequence>
<dbReference type="Pfam" id="PF24621">
    <property type="entry name" value="DHQS_C"/>
    <property type="match status" value="1"/>
</dbReference>
<evidence type="ECO:0000256" key="12">
    <source>
        <dbReference type="ARBA" id="ARBA00022741"/>
    </source>
</evidence>
<comment type="subcellular location">
    <subcellularLocation>
        <location evidence="4 18">Cytoplasm</location>
    </subcellularLocation>
</comment>
<evidence type="ECO:0000313" key="21">
    <source>
        <dbReference type="EMBL" id="MEI7036087.1"/>
    </source>
</evidence>
<dbReference type="RefSeq" id="WP_336806697.1">
    <property type="nucleotide sequence ID" value="NZ_JBBBNY010000002.1"/>
</dbReference>
<keyword evidence="11 18" id="KW-0479">Metal-binding</keyword>
<keyword evidence="13 18" id="KW-0862">Zinc</keyword>
<keyword evidence="16 18" id="KW-0456">Lyase</keyword>
<dbReference type="InterPro" id="IPR030960">
    <property type="entry name" value="DHQS/DOIS_N"/>
</dbReference>
<dbReference type="HAMAP" id="MF_00110">
    <property type="entry name" value="DHQ_synthase"/>
    <property type="match status" value="1"/>
</dbReference>
<dbReference type="Pfam" id="PF01761">
    <property type="entry name" value="DHQ_synthase"/>
    <property type="match status" value="1"/>
</dbReference>
<evidence type="ECO:0000256" key="9">
    <source>
        <dbReference type="ARBA" id="ARBA00022490"/>
    </source>
</evidence>
<evidence type="ECO:0000256" key="2">
    <source>
        <dbReference type="ARBA" id="ARBA00001911"/>
    </source>
</evidence>
<evidence type="ECO:0000313" key="22">
    <source>
        <dbReference type="Proteomes" id="UP001381174"/>
    </source>
</evidence>
<keyword evidence="9 18" id="KW-0963">Cytoplasm</keyword>
<comment type="caution">
    <text evidence="21">The sequence shown here is derived from an EMBL/GenBank/DDBJ whole genome shotgun (WGS) entry which is preliminary data.</text>
</comment>
<evidence type="ECO:0000256" key="4">
    <source>
        <dbReference type="ARBA" id="ARBA00004496"/>
    </source>
</evidence>
<evidence type="ECO:0000256" key="17">
    <source>
        <dbReference type="ARBA" id="ARBA00023285"/>
    </source>
</evidence>
<evidence type="ECO:0000256" key="13">
    <source>
        <dbReference type="ARBA" id="ARBA00022833"/>
    </source>
</evidence>
<evidence type="ECO:0000256" key="3">
    <source>
        <dbReference type="ARBA" id="ARBA00003485"/>
    </source>
</evidence>
<name>A0ABU8JAI4_9GAMM</name>
<dbReference type="InterPro" id="IPR016037">
    <property type="entry name" value="DHQ_synth_AroB"/>
</dbReference>
<keyword evidence="17 18" id="KW-0170">Cobalt</keyword>
<feature type="binding site" evidence="18">
    <location>
        <position position="250"/>
    </location>
    <ligand>
        <name>Zn(2+)</name>
        <dbReference type="ChEBI" id="CHEBI:29105"/>
    </ligand>
</feature>
<evidence type="ECO:0000256" key="15">
    <source>
        <dbReference type="ARBA" id="ARBA00023141"/>
    </source>
</evidence>
<dbReference type="PANTHER" id="PTHR43622:SF7">
    <property type="entry name" value="3-DEHYDROQUINATE SYNTHASE, CHLOROPLASTIC"/>
    <property type="match status" value="1"/>
</dbReference>
<keyword evidence="22" id="KW-1185">Reference proteome</keyword>
<feature type="binding site" evidence="18">
    <location>
        <position position="187"/>
    </location>
    <ligand>
        <name>Zn(2+)</name>
        <dbReference type="ChEBI" id="CHEBI:29105"/>
    </ligand>
</feature>
<dbReference type="InterPro" id="IPR050071">
    <property type="entry name" value="Dehydroquinate_synthase"/>
</dbReference>
<comment type="pathway">
    <text evidence="5 18">Metabolic intermediate biosynthesis; chorismate biosynthesis; chorismate from D-erythrose 4-phosphate and phosphoenolpyruvate: step 2/7.</text>
</comment>
<feature type="binding site" evidence="18">
    <location>
        <position position="154"/>
    </location>
    <ligand>
        <name>NAD(+)</name>
        <dbReference type="ChEBI" id="CHEBI:57540"/>
    </ligand>
</feature>
<accession>A0ABU8JAI4</accession>
<dbReference type="GO" id="GO:0003856">
    <property type="term" value="F:3-dehydroquinate synthase activity"/>
    <property type="evidence" value="ECO:0007669"/>
    <property type="project" value="UniProtKB-EC"/>
</dbReference>
<feature type="binding site" evidence="18">
    <location>
        <begin position="74"/>
        <end position="79"/>
    </location>
    <ligand>
        <name>NAD(+)</name>
        <dbReference type="ChEBI" id="CHEBI:57540"/>
    </ligand>
</feature>
<evidence type="ECO:0000259" key="20">
    <source>
        <dbReference type="Pfam" id="PF24621"/>
    </source>
</evidence>
<organism evidence="21 22">
    <name type="scientific">Fulvimonas yonginensis</name>
    <dbReference type="NCBI Taxonomy" id="1495200"/>
    <lineage>
        <taxon>Bacteria</taxon>
        <taxon>Pseudomonadati</taxon>
        <taxon>Pseudomonadota</taxon>
        <taxon>Gammaproteobacteria</taxon>
        <taxon>Lysobacterales</taxon>
        <taxon>Rhodanobacteraceae</taxon>
        <taxon>Fulvimonas</taxon>
    </lineage>
</organism>
<evidence type="ECO:0000256" key="10">
    <source>
        <dbReference type="ARBA" id="ARBA00022605"/>
    </source>
</evidence>
<evidence type="ECO:0000256" key="7">
    <source>
        <dbReference type="ARBA" id="ARBA00013031"/>
    </source>
</evidence>
<feature type="binding site" evidence="18">
    <location>
        <begin position="132"/>
        <end position="133"/>
    </location>
    <ligand>
        <name>NAD(+)</name>
        <dbReference type="ChEBI" id="CHEBI:57540"/>
    </ligand>
</feature>
<dbReference type="Gene3D" id="1.20.1090.10">
    <property type="entry name" value="Dehydroquinate synthase-like - alpha domain"/>
    <property type="match status" value="1"/>
</dbReference>
<comment type="function">
    <text evidence="3 18">Catalyzes the conversion of 3-deoxy-D-arabino-heptulosonate 7-phosphate (DAHP) to dehydroquinate (DHQ).</text>
</comment>
<feature type="binding site" evidence="18">
    <location>
        <begin position="108"/>
        <end position="112"/>
    </location>
    <ligand>
        <name>NAD(+)</name>
        <dbReference type="ChEBI" id="CHEBI:57540"/>
    </ligand>
</feature>
<dbReference type="Proteomes" id="UP001381174">
    <property type="component" value="Unassembled WGS sequence"/>
</dbReference>
<keyword evidence="14 18" id="KW-0520">NAD</keyword>
<reference evidence="21 22" key="1">
    <citation type="journal article" date="2014" name="Int. J. Syst. Evol. Microbiol.">
        <title>Fulvimonas yonginensis sp. nov., isolated from greenhouse soil, and emended description of the genus Fulvimonas.</title>
        <authorList>
            <person name="Ahn J.H."/>
            <person name="Kim S.J."/>
            <person name="Weon H.Y."/>
            <person name="Hong S.B."/>
            <person name="Seok S.J."/>
            <person name="Kwon S.W."/>
        </authorList>
    </citation>
    <scope>NUCLEOTIDE SEQUENCE [LARGE SCALE GENOMIC DNA]</scope>
    <source>
        <strain evidence="21 22">KACC 16952</strain>
    </source>
</reference>
<dbReference type="PANTHER" id="PTHR43622">
    <property type="entry name" value="3-DEHYDROQUINATE SYNTHASE"/>
    <property type="match status" value="1"/>
</dbReference>
<evidence type="ECO:0000256" key="5">
    <source>
        <dbReference type="ARBA" id="ARBA00004661"/>
    </source>
</evidence>
<dbReference type="Gene3D" id="3.40.50.1970">
    <property type="match status" value="1"/>
</dbReference>
<feature type="binding site" evidence="18">
    <location>
        <begin position="172"/>
        <end position="175"/>
    </location>
    <ligand>
        <name>NAD(+)</name>
        <dbReference type="ChEBI" id="CHEBI:57540"/>
    </ligand>
</feature>
<comment type="cofactor">
    <cofactor evidence="2 18">
        <name>NAD(+)</name>
        <dbReference type="ChEBI" id="CHEBI:57540"/>
    </cofactor>
</comment>
<dbReference type="EC" id="4.2.3.4" evidence="7 18"/>
<comment type="catalytic activity">
    <reaction evidence="1 18">
        <text>7-phospho-2-dehydro-3-deoxy-D-arabino-heptonate = 3-dehydroquinate + phosphate</text>
        <dbReference type="Rhea" id="RHEA:21968"/>
        <dbReference type="ChEBI" id="CHEBI:32364"/>
        <dbReference type="ChEBI" id="CHEBI:43474"/>
        <dbReference type="ChEBI" id="CHEBI:58394"/>
        <dbReference type="EC" id="4.2.3.4"/>
    </reaction>
</comment>
<feature type="domain" description="3-dehydroquinate synthase N-terminal" evidence="19">
    <location>
        <begin position="71"/>
        <end position="182"/>
    </location>
</feature>
<dbReference type="PIRSF" id="PIRSF001455">
    <property type="entry name" value="DHQ_synth"/>
    <property type="match status" value="1"/>
</dbReference>
<evidence type="ECO:0000256" key="14">
    <source>
        <dbReference type="ARBA" id="ARBA00023027"/>
    </source>
</evidence>
<comment type="similarity">
    <text evidence="6 18">Belongs to the sugar phosphate cyclases superfamily. Dehydroquinate synthase family.</text>
</comment>
<dbReference type="NCBIfam" id="TIGR01357">
    <property type="entry name" value="aroB"/>
    <property type="match status" value="1"/>
</dbReference>
<protein>
    <recommendedName>
        <fullName evidence="8 18">3-dehydroquinate synthase</fullName>
        <shortName evidence="18">DHQS</shortName>
        <ecNumber evidence="7 18">4.2.3.4</ecNumber>
    </recommendedName>
</protein>
<keyword evidence="15 18" id="KW-0057">Aromatic amino acid biosynthesis</keyword>
<dbReference type="SUPFAM" id="SSF56796">
    <property type="entry name" value="Dehydroquinate synthase-like"/>
    <property type="match status" value="1"/>
</dbReference>
<evidence type="ECO:0000256" key="18">
    <source>
        <dbReference type="HAMAP-Rule" id="MF_00110"/>
    </source>
</evidence>
<feature type="binding site" evidence="18">
    <location>
        <position position="145"/>
    </location>
    <ligand>
        <name>NAD(+)</name>
        <dbReference type="ChEBI" id="CHEBI:57540"/>
    </ligand>
</feature>
<dbReference type="EMBL" id="JBBBNY010000002">
    <property type="protein sequence ID" value="MEI7036087.1"/>
    <property type="molecule type" value="Genomic_DNA"/>
</dbReference>
<evidence type="ECO:0000256" key="6">
    <source>
        <dbReference type="ARBA" id="ARBA00005412"/>
    </source>
</evidence>
<evidence type="ECO:0000256" key="1">
    <source>
        <dbReference type="ARBA" id="ARBA00001393"/>
    </source>
</evidence>
<evidence type="ECO:0000256" key="11">
    <source>
        <dbReference type="ARBA" id="ARBA00022723"/>
    </source>
</evidence>
<feature type="binding site" evidence="18">
    <location>
        <position position="267"/>
    </location>
    <ligand>
        <name>Zn(2+)</name>
        <dbReference type="ChEBI" id="CHEBI:29105"/>
    </ligand>
</feature>
<evidence type="ECO:0000256" key="8">
    <source>
        <dbReference type="ARBA" id="ARBA00017684"/>
    </source>
</evidence>
<dbReference type="InterPro" id="IPR030963">
    <property type="entry name" value="DHQ_synth_fam"/>
</dbReference>